<evidence type="ECO:0000256" key="7">
    <source>
        <dbReference type="ARBA" id="ARBA00023157"/>
    </source>
</evidence>
<feature type="non-terminal residue" evidence="11">
    <location>
        <position position="1"/>
    </location>
</feature>
<keyword evidence="12" id="KW-1185">Reference proteome</keyword>
<evidence type="ECO:0000256" key="1">
    <source>
        <dbReference type="ARBA" id="ARBA00004479"/>
    </source>
</evidence>
<dbReference type="InterPro" id="IPR011162">
    <property type="entry name" value="MHC_I/II-like_Ag-recog"/>
</dbReference>
<sequence length="111" mass="12607">GAPPDLSPAHSEVLQFMGKHDCHFINGTDRVRYLYRLIYNRQQLVHFDSDVGLFVGDTPFGETQARYLNSNPALLEVKRAEVDTFCRHNYEGVTPFGVNRRVPPSPSQSFP</sequence>
<dbReference type="InterPro" id="IPR000353">
    <property type="entry name" value="MHC_II_b_N"/>
</dbReference>
<keyword evidence="8" id="KW-0325">Glycoprotein</keyword>
<comment type="subcellular location">
    <subcellularLocation>
        <location evidence="1">Membrane</location>
        <topology evidence="1">Single-pass type I membrane protein</topology>
    </subcellularLocation>
</comment>
<evidence type="ECO:0000256" key="8">
    <source>
        <dbReference type="ARBA" id="ARBA00023180"/>
    </source>
</evidence>
<evidence type="ECO:0000256" key="5">
    <source>
        <dbReference type="ARBA" id="ARBA00023130"/>
    </source>
</evidence>
<keyword evidence="2" id="KW-0812">Transmembrane</keyword>
<evidence type="ECO:0000256" key="6">
    <source>
        <dbReference type="ARBA" id="ARBA00023136"/>
    </source>
</evidence>
<dbReference type="Pfam" id="PF00969">
    <property type="entry name" value="MHC_II_beta"/>
    <property type="match status" value="1"/>
</dbReference>
<dbReference type="PANTHER" id="PTHR19944:SF99">
    <property type="entry name" value="HLA CLASS II HISTOCOMPATIBILITY ANTIGEN, DRB1 BETA CHAIN"/>
    <property type="match status" value="1"/>
</dbReference>
<dbReference type="EMBL" id="VWZD01003894">
    <property type="protein sequence ID" value="NXG02840.1"/>
    <property type="molecule type" value="Genomic_DNA"/>
</dbReference>
<gene>
    <name evidence="11" type="primary">Hb2l_0</name>
    <name evidence="11" type="ORF">SAKLUC_R07145</name>
</gene>
<reference evidence="11 12" key="1">
    <citation type="submission" date="2019-09" db="EMBL/GenBank/DDBJ databases">
        <title>Bird 10,000 Genomes (B10K) Project - Family phase.</title>
        <authorList>
            <person name="Zhang G."/>
        </authorList>
    </citation>
    <scope>NUCLEOTIDE SEQUENCE [LARGE SCALE GENOMIC DNA]</scope>
    <source>
        <strain evidence="11">B10K-DU-001-06</strain>
        <tissue evidence="11">Muscle</tissue>
    </source>
</reference>
<evidence type="ECO:0000256" key="3">
    <source>
        <dbReference type="ARBA" id="ARBA00022859"/>
    </source>
</evidence>
<dbReference type="GO" id="GO:0042613">
    <property type="term" value="C:MHC class II protein complex"/>
    <property type="evidence" value="ECO:0007669"/>
    <property type="project" value="UniProtKB-KW"/>
</dbReference>
<dbReference type="InterPro" id="IPR014745">
    <property type="entry name" value="MHC_II_a/b_N"/>
</dbReference>
<evidence type="ECO:0000313" key="11">
    <source>
        <dbReference type="EMBL" id="NXG02840.1"/>
    </source>
</evidence>
<evidence type="ECO:0000256" key="4">
    <source>
        <dbReference type="ARBA" id="ARBA00022989"/>
    </source>
</evidence>
<dbReference type="GO" id="GO:0002504">
    <property type="term" value="P:antigen processing and presentation of peptide or polysaccharide antigen via MHC class II"/>
    <property type="evidence" value="ECO:0007669"/>
    <property type="project" value="UniProtKB-KW"/>
</dbReference>
<evidence type="ECO:0000256" key="9">
    <source>
        <dbReference type="ARBA" id="ARBA00023182"/>
    </source>
</evidence>
<accession>A0A7K8YHU0</accession>
<dbReference type="PANTHER" id="PTHR19944">
    <property type="entry name" value="MHC CLASS II-RELATED"/>
    <property type="match status" value="1"/>
</dbReference>
<evidence type="ECO:0000259" key="10">
    <source>
        <dbReference type="SMART" id="SM00921"/>
    </source>
</evidence>
<feature type="non-terminal residue" evidence="11">
    <location>
        <position position="111"/>
    </location>
</feature>
<dbReference type="Proteomes" id="UP000558958">
    <property type="component" value="Unassembled WGS sequence"/>
</dbReference>
<dbReference type="SMART" id="SM00921">
    <property type="entry name" value="MHC_II_beta"/>
    <property type="match status" value="1"/>
</dbReference>
<keyword evidence="4" id="KW-1133">Transmembrane helix</keyword>
<dbReference type="SUPFAM" id="SSF54452">
    <property type="entry name" value="MHC antigen-recognition domain"/>
    <property type="match status" value="1"/>
</dbReference>
<evidence type="ECO:0000313" key="12">
    <source>
        <dbReference type="Proteomes" id="UP000558958"/>
    </source>
</evidence>
<dbReference type="AlphaFoldDB" id="A0A7K8YHU0"/>
<comment type="caution">
    <text evidence="11">The sequence shown here is derived from an EMBL/GenBank/DDBJ whole genome shotgun (WGS) entry which is preliminary data.</text>
</comment>
<organism evidence="11 12">
    <name type="scientific">Sakesphorus luctuosus</name>
    <dbReference type="NCBI Taxonomy" id="419690"/>
    <lineage>
        <taxon>Eukaryota</taxon>
        <taxon>Metazoa</taxon>
        <taxon>Chordata</taxon>
        <taxon>Craniata</taxon>
        <taxon>Vertebrata</taxon>
        <taxon>Euteleostomi</taxon>
        <taxon>Archelosauria</taxon>
        <taxon>Archosauria</taxon>
        <taxon>Dinosauria</taxon>
        <taxon>Saurischia</taxon>
        <taxon>Theropoda</taxon>
        <taxon>Coelurosauria</taxon>
        <taxon>Aves</taxon>
        <taxon>Neognathae</taxon>
        <taxon>Neoaves</taxon>
        <taxon>Telluraves</taxon>
        <taxon>Australaves</taxon>
        <taxon>Passeriformes</taxon>
        <taxon>Thamnophilidae</taxon>
        <taxon>Sakesphorus</taxon>
    </lineage>
</organism>
<dbReference type="FunFam" id="3.10.320.10:FF:000001">
    <property type="entry name" value="HLA class II histocompatibility antigen, DRB1-1 beta chain"/>
    <property type="match status" value="1"/>
</dbReference>
<keyword evidence="5" id="KW-1064">Adaptive immunity</keyword>
<dbReference type="Gene3D" id="3.10.320.10">
    <property type="entry name" value="Class II Histocompatibility Antigen, M Beta Chain, Chain B, domain 1"/>
    <property type="match status" value="1"/>
</dbReference>
<dbReference type="GO" id="GO:0002250">
    <property type="term" value="P:adaptive immune response"/>
    <property type="evidence" value="ECO:0007669"/>
    <property type="project" value="UniProtKB-KW"/>
</dbReference>
<keyword evidence="3" id="KW-0391">Immunity</keyword>
<evidence type="ECO:0000256" key="2">
    <source>
        <dbReference type="ARBA" id="ARBA00022692"/>
    </source>
</evidence>
<keyword evidence="7" id="KW-1015">Disulfide bond</keyword>
<feature type="domain" description="MHC class II beta chain N-terminal" evidence="10">
    <location>
        <begin position="20"/>
        <end position="94"/>
    </location>
</feature>
<keyword evidence="9" id="KW-0491">MHC II</keyword>
<keyword evidence="6" id="KW-0472">Membrane</keyword>
<dbReference type="InterPro" id="IPR050160">
    <property type="entry name" value="MHC/Immunoglobulin"/>
</dbReference>
<name>A0A7K8YHU0_9PASS</name>
<protein>
    <submittedName>
        <fullName evidence="11">HB2L protein</fullName>
    </submittedName>
</protein>
<proteinExistence type="predicted"/>